<dbReference type="KEGG" id="ttt:THITE_2106378"/>
<organism evidence="3 4">
    <name type="scientific">Thermothielavioides terrestris (strain ATCC 38088 / NRRL 8126)</name>
    <name type="common">Thielavia terrestris</name>
    <dbReference type="NCBI Taxonomy" id="578455"/>
    <lineage>
        <taxon>Eukaryota</taxon>
        <taxon>Fungi</taxon>
        <taxon>Dikarya</taxon>
        <taxon>Ascomycota</taxon>
        <taxon>Pezizomycotina</taxon>
        <taxon>Sordariomycetes</taxon>
        <taxon>Sordariomycetidae</taxon>
        <taxon>Sordariales</taxon>
        <taxon>Chaetomiaceae</taxon>
        <taxon>Thermothielavioides</taxon>
        <taxon>Thermothielavioides terrestris</taxon>
    </lineage>
</organism>
<keyword evidence="4" id="KW-1185">Reference proteome</keyword>
<keyword evidence="2" id="KW-0472">Membrane</keyword>
<dbReference type="PANTHER" id="PTHR33973">
    <property type="entry name" value="OS07G0153300 PROTEIN"/>
    <property type="match status" value="1"/>
</dbReference>
<sequence length="697" mass="77841">MAIWFSLLTVGFAAGISDIFPNLVDVLLFVFFSAVRRQQALEAILALLRRLVETTVIMGTTALLVFLPSRLSSLLSAHPQVGTEEPRWNGPGKVLLLPCRTSHSRLFPQKHSFSYSCLTVGVPVGFEGNAGGMVSVGRRSRQNLFSWLSSEAWLTVDAGDYLERGKSELGLRGKLDEYLRTQGVDPAAYPHAYLVTAARFLGYHFNPVSFWYLYDGEKRLAAMILEVNNTFDERRMYFLTLDNGDDSARKNGRPAEAPTKTEEQGKGDIHLQHTLFFNRTWSKDFHVSPFNSRDGSYTLAARDPFRPYSLPNATTSSSTPTPTATAATATGITISNTITLLSATTRRPILRATLTSHPSHPAVDPCALTAAQRLRFLASWAWTGLLTYPRILLEAGVLWLWRGGLRVWTRPEPLRGTIGRRADGAESALEPVVGRFLRDWVERRVRAPVVVRYFAPGREGVVMRSRAAAARVSGEEGEGERTKMGQGEDEDGFELRVLSPVFYKRLVYYVDPLEGLVAEAEEGGTIWVSRPDLLRRLVSESNNKINNEKTAQARESVGYWEHAQFRMIQYLRTRSMRVGRPLESSNNAKAPRQPRPEDLATKDCSKPSHSCMDAYVWSHESPQDRATYRRWVLKLLLADRIALGDLPLLELQLFVGRACLAWLLSSAVKGIGDPWAGVSWLGRYWLNELGGPPKGSA</sequence>
<dbReference type="Pfam" id="PF07103">
    <property type="entry name" value="DUF1365"/>
    <property type="match status" value="1"/>
</dbReference>
<evidence type="ECO:0000313" key="4">
    <source>
        <dbReference type="Proteomes" id="UP000008181"/>
    </source>
</evidence>
<gene>
    <name evidence="3" type="ORF">THITE_2106378</name>
</gene>
<reference evidence="3 4" key="1">
    <citation type="journal article" date="2011" name="Nat. Biotechnol.">
        <title>Comparative genomic analysis of the thermophilic biomass-degrading fungi Myceliophthora thermophila and Thielavia terrestris.</title>
        <authorList>
            <person name="Berka R.M."/>
            <person name="Grigoriev I.V."/>
            <person name="Otillar R."/>
            <person name="Salamov A."/>
            <person name="Grimwood J."/>
            <person name="Reid I."/>
            <person name="Ishmael N."/>
            <person name="John T."/>
            <person name="Darmond C."/>
            <person name="Moisan M.-C."/>
            <person name="Henrissat B."/>
            <person name="Coutinho P.M."/>
            <person name="Lombard V."/>
            <person name="Natvig D.O."/>
            <person name="Lindquist E."/>
            <person name="Schmutz J."/>
            <person name="Lucas S."/>
            <person name="Harris P."/>
            <person name="Powlowski J."/>
            <person name="Bellemare A."/>
            <person name="Taylor D."/>
            <person name="Butler G."/>
            <person name="de Vries R.P."/>
            <person name="Allijn I.E."/>
            <person name="van den Brink J."/>
            <person name="Ushinsky S."/>
            <person name="Storms R."/>
            <person name="Powell A.J."/>
            <person name="Paulsen I.T."/>
            <person name="Elbourne L.D.H."/>
            <person name="Baker S.E."/>
            <person name="Magnuson J."/>
            <person name="LaBoissiere S."/>
            <person name="Clutterbuck A.J."/>
            <person name="Martinez D."/>
            <person name="Wogulis M."/>
            <person name="de Leon A.L."/>
            <person name="Rey M.W."/>
            <person name="Tsang A."/>
        </authorList>
    </citation>
    <scope>NUCLEOTIDE SEQUENCE [LARGE SCALE GENOMIC DNA]</scope>
    <source>
        <strain evidence="4">ATCC 38088 / NRRL 8126</strain>
    </source>
</reference>
<accession>G2QXA2</accession>
<feature type="region of interest" description="Disordered" evidence="1">
    <location>
        <begin position="247"/>
        <end position="266"/>
    </location>
</feature>
<protein>
    <recommendedName>
        <fullName evidence="5">DUF1365-domain-containing protein</fullName>
    </recommendedName>
</protein>
<evidence type="ECO:0000313" key="3">
    <source>
        <dbReference type="EMBL" id="AEO62323.1"/>
    </source>
</evidence>
<dbReference type="EMBL" id="CP003009">
    <property type="protein sequence ID" value="AEO62323.1"/>
    <property type="molecule type" value="Genomic_DNA"/>
</dbReference>
<dbReference type="Proteomes" id="UP000008181">
    <property type="component" value="Chromosome 1"/>
</dbReference>
<dbReference type="PANTHER" id="PTHR33973:SF4">
    <property type="entry name" value="OS07G0153300 PROTEIN"/>
    <property type="match status" value="1"/>
</dbReference>
<keyword evidence="2" id="KW-1133">Transmembrane helix</keyword>
<keyword evidence="2" id="KW-0812">Transmembrane</keyword>
<dbReference type="GeneID" id="11519136"/>
<dbReference type="RefSeq" id="XP_003648659.1">
    <property type="nucleotide sequence ID" value="XM_003648611.1"/>
</dbReference>
<evidence type="ECO:0000256" key="1">
    <source>
        <dbReference type="SAM" id="MobiDB-lite"/>
    </source>
</evidence>
<dbReference type="AlphaFoldDB" id="G2QXA2"/>
<dbReference type="eggNOG" id="ENOG502RGVU">
    <property type="taxonomic scope" value="Eukaryota"/>
</dbReference>
<feature type="transmembrane region" description="Helical" evidence="2">
    <location>
        <begin position="12"/>
        <end position="35"/>
    </location>
</feature>
<feature type="region of interest" description="Disordered" evidence="1">
    <location>
        <begin position="581"/>
        <end position="605"/>
    </location>
</feature>
<dbReference type="HOGENOM" id="CLU_020424_1_0_1"/>
<proteinExistence type="predicted"/>
<feature type="transmembrane region" description="Helical" evidence="2">
    <location>
        <begin position="47"/>
        <end position="67"/>
    </location>
</feature>
<dbReference type="InterPro" id="IPR010775">
    <property type="entry name" value="DUF1365"/>
</dbReference>
<dbReference type="OrthoDB" id="3340520at2759"/>
<evidence type="ECO:0000256" key="2">
    <source>
        <dbReference type="SAM" id="Phobius"/>
    </source>
</evidence>
<feature type="compositionally biased region" description="Basic and acidic residues" evidence="1">
    <location>
        <begin position="594"/>
        <end position="605"/>
    </location>
</feature>
<evidence type="ECO:0008006" key="5">
    <source>
        <dbReference type="Google" id="ProtNLM"/>
    </source>
</evidence>
<name>G2QXA2_THETT</name>